<protein>
    <submittedName>
        <fullName evidence="2">Uncharacterized protein</fullName>
    </submittedName>
</protein>
<keyword evidence="3" id="KW-1185">Reference proteome</keyword>
<proteinExistence type="predicted"/>
<feature type="compositionally biased region" description="Polar residues" evidence="1">
    <location>
        <begin position="88"/>
        <end position="103"/>
    </location>
</feature>
<evidence type="ECO:0000256" key="1">
    <source>
        <dbReference type="SAM" id="MobiDB-lite"/>
    </source>
</evidence>
<feature type="region of interest" description="Disordered" evidence="1">
    <location>
        <begin position="80"/>
        <end position="114"/>
    </location>
</feature>
<gene>
    <name evidence="2" type="ORF">EYF80_036831</name>
</gene>
<evidence type="ECO:0000313" key="2">
    <source>
        <dbReference type="EMBL" id="TNN52966.1"/>
    </source>
</evidence>
<sequence>MLLMMPYCSHMKALLMENALKMNSMSHRRLYSLREQLSGVRGRRLRGVAAVSQRQPARGPTIASIVPNVIRPLVREFIPRKHDPPTEASEQAVETSLSPNQTDAILEGIPRMKT</sequence>
<dbReference type="Proteomes" id="UP000314294">
    <property type="component" value="Unassembled WGS sequence"/>
</dbReference>
<dbReference type="EMBL" id="SRLO01000531">
    <property type="protein sequence ID" value="TNN52966.1"/>
    <property type="molecule type" value="Genomic_DNA"/>
</dbReference>
<dbReference type="AlphaFoldDB" id="A0A4Z2GHP1"/>
<evidence type="ECO:0000313" key="3">
    <source>
        <dbReference type="Proteomes" id="UP000314294"/>
    </source>
</evidence>
<reference evidence="2 3" key="1">
    <citation type="submission" date="2019-03" db="EMBL/GenBank/DDBJ databases">
        <title>First draft genome of Liparis tanakae, snailfish: a comprehensive survey of snailfish specific genes.</title>
        <authorList>
            <person name="Kim W."/>
            <person name="Song I."/>
            <person name="Jeong J.-H."/>
            <person name="Kim D."/>
            <person name="Kim S."/>
            <person name="Ryu S."/>
            <person name="Song J.Y."/>
            <person name="Lee S.K."/>
        </authorList>
    </citation>
    <scope>NUCLEOTIDE SEQUENCE [LARGE SCALE GENOMIC DNA]</scope>
    <source>
        <tissue evidence="2">Muscle</tissue>
    </source>
</reference>
<organism evidence="2 3">
    <name type="scientific">Liparis tanakae</name>
    <name type="common">Tanaka's snailfish</name>
    <dbReference type="NCBI Taxonomy" id="230148"/>
    <lineage>
        <taxon>Eukaryota</taxon>
        <taxon>Metazoa</taxon>
        <taxon>Chordata</taxon>
        <taxon>Craniata</taxon>
        <taxon>Vertebrata</taxon>
        <taxon>Euteleostomi</taxon>
        <taxon>Actinopterygii</taxon>
        <taxon>Neopterygii</taxon>
        <taxon>Teleostei</taxon>
        <taxon>Neoteleostei</taxon>
        <taxon>Acanthomorphata</taxon>
        <taxon>Eupercaria</taxon>
        <taxon>Perciformes</taxon>
        <taxon>Cottioidei</taxon>
        <taxon>Cottales</taxon>
        <taxon>Liparidae</taxon>
        <taxon>Liparis</taxon>
    </lineage>
</organism>
<accession>A0A4Z2GHP1</accession>
<name>A0A4Z2GHP1_9TELE</name>
<comment type="caution">
    <text evidence="2">The sequence shown here is derived from an EMBL/GenBank/DDBJ whole genome shotgun (WGS) entry which is preliminary data.</text>
</comment>